<dbReference type="Gene3D" id="3.90.640.10">
    <property type="entry name" value="Actin, Chain A, domain 4"/>
    <property type="match status" value="1"/>
</dbReference>
<dbReference type="STRING" id="1432141.A0A015JPW0"/>
<dbReference type="PANTHER" id="PTHR14187">
    <property type="entry name" value="ALPHA KINASE/ELONGATION FACTOR 2 KINASE"/>
    <property type="match status" value="1"/>
</dbReference>
<dbReference type="Gene3D" id="3.30.420.40">
    <property type="match status" value="2"/>
</dbReference>
<sequence length="570" mass="65040">MKMSWKSDVRVVVGIDFGTTYSGFAYRFTDFAGEIHTNKDWEGYVGKYKTNTVLEYDDNFKNVVKWGRPAFIKGTTNEADDTNEPKSVGLFKLHLGSLGKLQDHLKPKIPVEFKKAIIDYLREMGKLIKKTVESVEGIKFHENVLLVLSVPAEYSKKELAIMRECASEADLIKEENSEYLQFTTEPEAAAIYCMKNCLESYEIGTTFMIVDCGGGTVDLTTRKLVGENQLGEITERAGDYCGSSFIDEAFLKHIGSIVGNSTIDKLRDKKSKSLQRMVDHFCRKAKFPFTGEDTDFQYDLDVLDVIKVLKKFVNDEAKELLEKNGWSIEIEFEEIKSMFDPIVEKIIQMIGTQLDNCRDECSIIFLVGGFGQSKYLKNRIEEKFKDRVKSIVVSKEPVAAVVRGATLFGLSLYDKIYNMRNDEDVLFVLKNRKLNFTYGIKVFKPFRKGDPPERKTSNGFIQRFHRIAKRDDIVDIDSEIRIYNLCPVSGFQTFATFYIYITKEYDPKYCDGMEVLGTLKIDLSNNGTDRRVSFALSFGQMELLTATARNETDGQNYLATFEINKEIGIV</sequence>
<dbReference type="CDD" id="cd10229">
    <property type="entry name" value="ASKHA_NBD_HSP70_HSPA12"/>
    <property type="match status" value="1"/>
</dbReference>
<dbReference type="EMBL" id="JEMT01016898">
    <property type="protein sequence ID" value="EXX69295.1"/>
    <property type="molecule type" value="Genomic_DNA"/>
</dbReference>
<gene>
    <name evidence="1" type="ORF">RirG_097450</name>
</gene>
<protein>
    <recommendedName>
        <fullName evidence="3">Actin-like ATPase domain-containing protein</fullName>
    </recommendedName>
</protein>
<dbReference type="SUPFAM" id="SSF53067">
    <property type="entry name" value="Actin-like ATPase domain"/>
    <property type="match status" value="2"/>
</dbReference>
<organism evidence="1 2">
    <name type="scientific">Rhizophagus irregularis (strain DAOM 197198w)</name>
    <name type="common">Glomus intraradices</name>
    <dbReference type="NCBI Taxonomy" id="1432141"/>
    <lineage>
        <taxon>Eukaryota</taxon>
        <taxon>Fungi</taxon>
        <taxon>Fungi incertae sedis</taxon>
        <taxon>Mucoromycota</taxon>
        <taxon>Glomeromycotina</taxon>
        <taxon>Glomeromycetes</taxon>
        <taxon>Glomerales</taxon>
        <taxon>Glomeraceae</taxon>
        <taxon>Rhizophagus</taxon>
    </lineage>
</organism>
<keyword evidence="2" id="KW-1185">Reference proteome</keyword>
<name>A0A015JPW0_RHIIW</name>
<dbReference type="PANTHER" id="PTHR14187:SF5">
    <property type="entry name" value="HEAT SHOCK 70 KDA PROTEIN 12A"/>
    <property type="match status" value="1"/>
</dbReference>
<dbReference type="AlphaFoldDB" id="A0A015JPW0"/>
<comment type="caution">
    <text evidence="1">The sequence shown here is derived from an EMBL/GenBank/DDBJ whole genome shotgun (WGS) entry which is preliminary data.</text>
</comment>
<evidence type="ECO:0000313" key="2">
    <source>
        <dbReference type="Proteomes" id="UP000022910"/>
    </source>
</evidence>
<dbReference type="Proteomes" id="UP000022910">
    <property type="component" value="Unassembled WGS sequence"/>
</dbReference>
<dbReference type="OMA" id="WYINIGD"/>
<evidence type="ECO:0000313" key="1">
    <source>
        <dbReference type="EMBL" id="EXX69295.1"/>
    </source>
</evidence>
<evidence type="ECO:0008006" key="3">
    <source>
        <dbReference type="Google" id="ProtNLM"/>
    </source>
</evidence>
<reference evidence="1 2" key="1">
    <citation type="submission" date="2014-02" db="EMBL/GenBank/DDBJ databases">
        <title>Single nucleus genome sequencing reveals high similarity among nuclei of an endomycorrhizal fungus.</title>
        <authorList>
            <person name="Lin K."/>
            <person name="Geurts R."/>
            <person name="Zhang Z."/>
            <person name="Limpens E."/>
            <person name="Saunders D.G."/>
            <person name="Mu D."/>
            <person name="Pang E."/>
            <person name="Cao H."/>
            <person name="Cha H."/>
            <person name="Lin T."/>
            <person name="Zhou Q."/>
            <person name="Shang Y."/>
            <person name="Li Y."/>
            <person name="Ivanov S."/>
            <person name="Sharma T."/>
            <person name="Velzen R.V."/>
            <person name="Ruijter N.D."/>
            <person name="Aanen D.K."/>
            <person name="Win J."/>
            <person name="Kamoun S."/>
            <person name="Bisseling T."/>
            <person name="Huang S."/>
        </authorList>
    </citation>
    <scope>NUCLEOTIDE SEQUENCE [LARGE SCALE GENOMIC DNA]</scope>
    <source>
        <strain evidence="2">DAOM197198w</strain>
    </source>
</reference>
<accession>A0A015JPW0</accession>
<proteinExistence type="predicted"/>
<dbReference type="InterPro" id="IPR043129">
    <property type="entry name" value="ATPase_NBD"/>
</dbReference>
<dbReference type="OrthoDB" id="2963168at2759"/>
<dbReference type="HOGENOM" id="CLU_009958_7_1_1"/>